<reference evidence="2 3" key="1">
    <citation type="submission" date="2019-06" db="EMBL/GenBank/DDBJ databases">
        <title>Erythrobacter insulae sp. nov., isolated from a tidal flat.</title>
        <authorList>
            <person name="Yoon J.-H."/>
        </authorList>
    </citation>
    <scope>NUCLEOTIDE SEQUENCE [LARGE SCALE GENOMIC DNA]</scope>
    <source>
        <strain evidence="2 3">JBTF-M21</strain>
    </source>
</reference>
<keyword evidence="3" id="KW-1185">Reference proteome</keyword>
<dbReference type="Gene3D" id="3.40.50.1000">
    <property type="entry name" value="HAD superfamily/HAD-like"/>
    <property type="match status" value="1"/>
</dbReference>
<evidence type="ECO:0000256" key="1">
    <source>
        <dbReference type="SAM" id="MobiDB-lite"/>
    </source>
</evidence>
<dbReference type="RefSeq" id="WP_142787828.1">
    <property type="nucleotide sequence ID" value="NZ_VHJK01000001.1"/>
</dbReference>
<evidence type="ECO:0000313" key="2">
    <source>
        <dbReference type="EMBL" id="TRD11557.1"/>
    </source>
</evidence>
<evidence type="ECO:0008006" key="4">
    <source>
        <dbReference type="Google" id="ProtNLM"/>
    </source>
</evidence>
<dbReference type="EMBL" id="VHJK01000001">
    <property type="protein sequence ID" value="TRD11557.1"/>
    <property type="molecule type" value="Genomic_DNA"/>
</dbReference>
<evidence type="ECO:0000313" key="3">
    <source>
        <dbReference type="Proteomes" id="UP000316343"/>
    </source>
</evidence>
<sequence length="311" mass="33319">MIVLIVAGLSLSGCVAAVIPIVAGGALARSETRGNVMVEAEQQSLPGLPDNKAALANGEPSLDGPQRAAPFAVQPAATEFADRSRQSPRLDEFIRYSTQQAYLFSENEQPLPSAVLSDSASLDGRRIDCKPASDRNPAVLIDLDPGQETFTARSALPTSTSIALSLKVLRSEGVEIAWISANSAADADVVRAALTRSGLDPDAQDTLLLMRYPGDRKQTRRKEFASETCLIAIAGDNRRDFDELYDYLSNREAAFRLEKLINNGWFLIGSDTLDDAQETQSGQPVNDATDTAPAEMPGSPNAMQTPDGKPK</sequence>
<dbReference type="InterPro" id="IPR023214">
    <property type="entry name" value="HAD_sf"/>
</dbReference>
<name>A0A547PBP7_9SPHN</name>
<comment type="caution">
    <text evidence="2">The sequence shown here is derived from an EMBL/GenBank/DDBJ whole genome shotgun (WGS) entry which is preliminary data.</text>
</comment>
<feature type="compositionally biased region" description="Polar residues" evidence="1">
    <location>
        <begin position="278"/>
        <end position="289"/>
    </location>
</feature>
<dbReference type="AlphaFoldDB" id="A0A547PBP7"/>
<feature type="region of interest" description="Disordered" evidence="1">
    <location>
        <begin position="275"/>
        <end position="311"/>
    </location>
</feature>
<proteinExistence type="predicted"/>
<dbReference type="Proteomes" id="UP000316343">
    <property type="component" value="Unassembled WGS sequence"/>
</dbReference>
<organism evidence="2 3">
    <name type="scientific">Erythrobacter insulae</name>
    <dbReference type="NCBI Taxonomy" id="2584124"/>
    <lineage>
        <taxon>Bacteria</taxon>
        <taxon>Pseudomonadati</taxon>
        <taxon>Pseudomonadota</taxon>
        <taxon>Alphaproteobacteria</taxon>
        <taxon>Sphingomonadales</taxon>
        <taxon>Erythrobacteraceae</taxon>
        <taxon>Erythrobacter/Porphyrobacter group</taxon>
        <taxon>Erythrobacter</taxon>
    </lineage>
</organism>
<accession>A0A547PBP7</accession>
<protein>
    <recommendedName>
        <fullName evidence="4">Acid phosphatase</fullName>
    </recommendedName>
</protein>
<dbReference type="OrthoDB" id="193314at2"/>
<gene>
    <name evidence="2" type="ORF">FGU71_06580</name>
</gene>